<dbReference type="Proteomes" id="UP001150830">
    <property type="component" value="Unassembled WGS sequence"/>
</dbReference>
<accession>A0A9X3EKN4</accession>
<feature type="non-terminal residue" evidence="2">
    <location>
        <position position="102"/>
    </location>
</feature>
<organism evidence="2 3">
    <name type="scientific">Parathalassolituus penaei</name>
    <dbReference type="NCBI Taxonomy" id="2997323"/>
    <lineage>
        <taxon>Bacteria</taxon>
        <taxon>Pseudomonadati</taxon>
        <taxon>Pseudomonadota</taxon>
        <taxon>Gammaproteobacteria</taxon>
        <taxon>Oceanospirillales</taxon>
        <taxon>Oceanospirillaceae</taxon>
        <taxon>Parathalassolituus</taxon>
    </lineage>
</organism>
<dbReference type="Pfam" id="PF05598">
    <property type="entry name" value="DUF772"/>
    <property type="match status" value="1"/>
</dbReference>
<proteinExistence type="predicted"/>
<reference evidence="2" key="1">
    <citation type="submission" date="2022-11" db="EMBL/GenBank/DDBJ databases">
        <title>Parathalassolutuus dongxingensis gen. nov., sp. nov., a novel member of family Oceanospirillaceae isolated from a coastal shrimp pond in Guangxi, China.</title>
        <authorList>
            <person name="Chen H."/>
        </authorList>
    </citation>
    <scope>NUCLEOTIDE SEQUENCE</scope>
    <source>
        <strain evidence="2">G-43</strain>
    </source>
</reference>
<gene>
    <name evidence="2" type="ORF">OUO13_12910</name>
</gene>
<dbReference type="InterPro" id="IPR008490">
    <property type="entry name" value="Transposase_InsH_N"/>
</dbReference>
<evidence type="ECO:0000313" key="2">
    <source>
        <dbReference type="EMBL" id="MCY0966091.1"/>
    </source>
</evidence>
<evidence type="ECO:0000313" key="3">
    <source>
        <dbReference type="Proteomes" id="UP001150830"/>
    </source>
</evidence>
<name>A0A9X3EKN4_9GAMM</name>
<dbReference type="RefSeq" id="WP_283174304.1">
    <property type="nucleotide sequence ID" value="NZ_JAPNOA010000030.1"/>
</dbReference>
<protein>
    <submittedName>
        <fullName evidence="2">Transposase</fullName>
    </submittedName>
</protein>
<feature type="non-terminal residue" evidence="2">
    <location>
        <position position="1"/>
    </location>
</feature>
<keyword evidence="3" id="KW-1185">Reference proteome</keyword>
<evidence type="ECO:0000259" key="1">
    <source>
        <dbReference type="Pfam" id="PF05598"/>
    </source>
</evidence>
<dbReference type="EMBL" id="JAPNOA010000030">
    <property type="protein sequence ID" value="MCY0966091.1"/>
    <property type="molecule type" value="Genomic_DNA"/>
</dbReference>
<sequence>FDDLYCNDGKAGGRPAYDPAILLKIILFAYSKGITSSREIQWCCEHNIIFKALSCDSVPHFTTIAAFVSSYPLEIEHLFEQVLLVCDQEGLLGKELFAIDGC</sequence>
<comment type="caution">
    <text evidence="2">The sequence shown here is derived from an EMBL/GenBank/DDBJ whole genome shotgun (WGS) entry which is preliminary data.</text>
</comment>
<dbReference type="PANTHER" id="PTHR33408">
    <property type="entry name" value="TRANSPOSASE"/>
    <property type="match status" value="1"/>
</dbReference>
<dbReference type="AlphaFoldDB" id="A0A9X3EKN4"/>
<feature type="domain" description="Transposase InsH N-terminal" evidence="1">
    <location>
        <begin position="1"/>
        <end position="68"/>
    </location>
</feature>